<sequence>MFPSPEFCPAGLSACPIQNQFGLLSGDENVEYECVDFMTDLDHCGGCSSQDFDRFNCRADPLALSVACVSGRCVTTSCQPGYTLQSGEQLCTPT</sequence>
<organism evidence="2 4">
    <name type="scientific">Pisolithus tinctorius Marx 270</name>
    <dbReference type="NCBI Taxonomy" id="870435"/>
    <lineage>
        <taxon>Eukaryota</taxon>
        <taxon>Fungi</taxon>
        <taxon>Dikarya</taxon>
        <taxon>Basidiomycota</taxon>
        <taxon>Agaricomycotina</taxon>
        <taxon>Agaricomycetes</taxon>
        <taxon>Agaricomycetidae</taxon>
        <taxon>Boletales</taxon>
        <taxon>Sclerodermatineae</taxon>
        <taxon>Pisolithaceae</taxon>
        <taxon>Pisolithus</taxon>
    </lineage>
</organism>
<evidence type="ECO:0000313" key="4">
    <source>
        <dbReference type="Proteomes" id="UP000054217"/>
    </source>
</evidence>
<feature type="domain" description="Protein CPL1-like" evidence="1">
    <location>
        <begin position="32"/>
        <end position="91"/>
    </location>
</feature>
<reference evidence="2 4" key="1">
    <citation type="submission" date="2014-04" db="EMBL/GenBank/DDBJ databases">
        <authorList>
            <consortium name="DOE Joint Genome Institute"/>
            <person name="Kuo A."/>
            <person name="Kohler A."/>
            <person name="Costa M.D."/>
            <person name="Nagy L.G."/>
            <person name="Floudas D."/>
            <person name="Copeland A."/>
            <person name="Barry K.W."/>
            <person name="Cichocki N."/>
            <person name="Veneault-Fourrey C."/>
            <person name="LaButti K."/>
            <person name="Lindquist E.A."/>
            <person name="Lipzen A."/>
            <person name="Lundell T."/>
            <person name="Morin E."/>
            <person name="Murat C."/>
            <person name="Sun H."/>
            <person name="Tunlid A."/>
            <person name="Henrissat B."/>
            <person name="Grigoriev I.V."/>
            <person name="Hibbett D.S."/>
            <person name="Martin F."/>
            <person name="Nordberg H.P."/>
            <person name="Cantor M.N."/>
            <person name="Hua S.X."/>
        </authorList>
    </citation>
    <scope>NUCLEOTIDE SEQUENCE [LARGE SCALE GENOMIC DNA]</scope>
    <source>
        <strain evidence="2 4">Marx 270</strain>
    </source>
</reference>
<dbReference type="Pfam" id="PF21671">
    <property type="entry name" value="CPL1-like"/>
    <property type="match status" value="1"/>
</dbReference>
<gene>
    <name evidence="3" type="ORF">M404DRAFT_134009</name>
    <name evidence="2" type="ORF">M404DRAFT_170032</name>
</gene>
<keyword evidence="4" id="KW-1185">Reference proteome</keyword>
<evidence type="ECO:0000313" key="2">
    <source>
        <dbReference type="EMBL" id="KIN93845.1"/>
    </source>
</evidence>
<reference evidence="2" key="3">
    <citation type="submission" date="2015-02" db="EMBL/GenBank/DDBJ databases">
        <title>Evolutionary Origins and Diversification of the Mycorrhizal Mutualists.</title>
        <authorList>
            <consortium name="DOE Joint Genome Institute"/>
            <consortium name="Mycorrhizal Genomics Consortium"/>
            <person name="Kohler A."/>
            <person name="Kuo A."/>
            <person name="Nagy L.G."/>
            <person name="Floudas D."/>
            <person name="Copeland A."/>
            <person name="Barry K.W."/>
            <person name="Cichocki N."/>
            <person name="Veneault-Fourrey C."/>
            <person name="LaButti K."/>
            <person name="Lindquist E.A."/>
            <person name="Lipzen A."/>
            <person name="Lundell T."/>
            <person name="Morin E."/>
            <person name="Murat C."/>
            <person name="Riley R."/>
            <person name="Ohm R."/>
            <person name="Sun H."/>
            <person name="Tunlid A."/>
            <person name="Henrissat B."/>
            <person name="Grigoriev I.V."/>
            <person name="Hibbett D.S."/>
            <person name="Martin F."/>
        </authorList>
    </citation>
    <scope>NUCLEOTIDE SEQUENCE</scope>
    <source>
        <strain evidence="2">Marx 270</strain>
    </source>
</reference>
<dbReference type="InterPro" id="IPR048661">
    <property type="entry name" value="CPL1-like"/>
</dbReference>
<dbReference type="PANTHER" id="PTHR35192:SF2">
    <property type="entry name" value="APPLE DOMAIN-CONTAINING PROTEIN"/>
    <property type="match status" value="1"/>
</dbReference>
<evidence type="ECO:0000259" key="1">
    <source>
        <dbReference type="Pfam" id="PF21671"/>
    </source>
</evidence>
<accession>A0A0C3NDK6</accession>
<reference evidence="4" key="2">
    <citation type="submission" date="2015-01" db="EMBL/GenBank/DDBJ databases">
        <title>Evolutionary Origins and Diversification of the Mycorrhizal Mutualists.</title>
        <authorList>
            <consortium name="DOE Joint Genome Institute"/>
            <consortium name="Mycorrhizal Genomics Consortium"/>
            <person name="Kohler A."/>
            <person name="Kuo A."/>
            <person name="Nagy L.G."/>
            <person name="Floudas D."/>
            <person name="Copeland A."/>
            <person name="Barry K.W."/>
            <person name="Cichocki N."/>
            <person name="Veneault-Fourrey C."/>
            <person name="LaButti K."/>
            <person name="Lindquist E.A."/>
            <person name="Lipzen A."/>
            <person name="Lundell T."/>
            <person name="Morin E."/>
            <person name="Murat C."/>
            <person name="Riley R."/>
            <person name="Ohm R."/>
            <person name="Sun H."/>
            <person name="Tunlid A."/>
            <person name="Henrissat B."/>
            <person name="Grigoriev I.V."/>
            <person name="Hibbett D.S."/>
            <person name="Martin F."/>
        </authorList>
    </citation>
    <scope>NUCLEOTIDE SEQUENCE [LARGE SCALE GENOMIC DNA]</scope>
    <source>
        <strain evidence="3 4">Marx 270</strain>
    </source>
</reference>
<dbReference type="EMBL" id="KN832130">
    <property type="protein sequence ID" value="KIN93845.1"/>
    <property type="molecule type" value="Genomic_DNA"/>
</dbReference>
<evidence type="ECO:0000313" key="3">
    <source>
        <dbReference type="EMBL" id="KIO08521.1"/>
    </source>
</evidence>
<dbReference type="InterPro" id="IPR038955">
    <property type="entry name" value="PriA/CPL1_fungi"/>
</dbReference>
<proteinExistence type="predicted"/>
<dbReference type="PANTHER" id="PTHR35192">
    <property type="entry name" value="PROTEIN, PUTATIVE-RELATED"/>
    <property type="match status" value="1"/>
</dbReference>
<dbReference type="HOGENOM" id="CLU_2387058_0_0_1"/>
<name>A0A0C3NDK6_PISTI</name>
<protein>
    <recommendedName>
        <fullName evidence="1">Protein CPL1-like domain-containing protein</fullName>
    </recommendedName>
</protein>
<dbReference type="EMBL" id="KN831957">
    <property type="protein sequence ID" value="KIO08521.1"/>
    <property type="molecule type" value="Genomic_DNA"/>
</dbReference>
<dbReference type="AlphaFoldDB" id="A0A0C3NDK6"/>
<dbReference type="OrthoDB" id="439917at2759"/>
<dbReference type="STRING" id="870435.A0A0C3NDK6"/>
<dbReference type="Proteomes" id="UP000054217">
    <property type="component" value="Unassembled WGS sequence"/>
</dbReference>